<organism evidence="1 2">
    <name type="scientific">Gloeothece citriformis (strain PCC 7424)</name>
    <name type="common">Cyanothece sp. (strain PCC 7424)</name>
    <dbReference type="NCBI Taxonomy" id="65393"/>
    <lineage>
        <taxon>Bacteria</taxon>
        <taxon>Bacillati</taxon>
        <taxon>Cyanobacteriota</taxon>
        <taxon>Cyanophyceae</taxon>
        <taxon>Oscillatoriophycideae</taxon>
        <taxon>Chroococcales</taxon>
        <taxon>Aphanothecaceae</taxon>
        <taxon>Gloeothece</taxon>
        <taxon>Gloeothece citriformis</taxon>
    </lineage>
</organism>
<dbReference type="KEGG" id="cyc:PCC7424_3202"/>
<dbReference type="RefSeq" id="WP_015955200.1">
    <property type="nucleotide sequence ID" value="NC_011729.1"/>
</dbReference>
<protein>
    <submittedName>
        <fullName evidence="1">Uncharacterized protein</fullName>
    </submittedName>
</protein>
<reference evidence="2" key="1">
    <citation type="journal article" date="2011" name="MBio">
        <title>Novel metabolic attributes of the genus Cyanothece, comprising a group of unicellular nitrogen-fixing Cyanobacteria.</title>
        <authorList>
            <person name="Bandyopadhyay A."/>
            <person name="Elvitigala T."/>
            <person name="Welsh E."/>
            <person name="Stockel J."/>
            <person name="Liberton M."/>
            <person name="Min H."/>
            <person name="Sherman L.A."/>
            <person name="Pakrasi H.B."/>
        </authorList>
    </citation>
    <scope>NUCLEOTIDE SEQUENCE [LARGE SCALE GENOMIC DNA]</scope>
    <source>
        <strain evidence="2">PCC 7424</strain>
    </source>
</reference>
<evidence type="ECO:0000313" key="1">
    <source>
        <dbReference type="EMBL" id="ACK71603.1"/>
    </source>
</evidence>
<evidence type="ECO:0000313" key="2">
    <source>
        <dbReference type="Proteomes" id="UP000002384"/>
    </source>
</evidence>
<accession>B7KCQ2</accession>
<dbReference type="HOGENOM" id="CLU_054017_0_0_3"/>
<name>B7KCQ2_GLOC7</name>
<dbReference type="STRING" id="65393.PCC7424_3202"/>
<dbReference type="EMBL" id="CP001291">
    <property type="protein sequence ID" value="ACK71603.1"/>
    <property type="molecule type" value="Genomic_DNA"/>
</dbReference>
<keyword evidence="2" id="KW-1185">Reference proteome</keyword>
<sequence length="423" mass="47527">MVTFVFPPDIQQGIISGAYEIVRNSATGELIGLARNKVTGQFVGHAVKTVVNNGFSLNPITSSVQPLLSLVEMYQIHTGFAATLKGISEIQASLGVLQATTAAIGVGTCAIAVLAAVNIWQTLQLKQDIKHLKLQVRDGFIDLKQALQSQGDKIIDHIDFVAQDIKFEQHRLELIKAYGRFLEASKLIKIALSCNDISIRNADLANARQTLSEALAIYNNPHLLSEISAVGQLRRLECAWTIDHTITLTYQLQNERNAVIDRLSHLQETIRQDCLRIIDNCIPKQEISFLFPELAHIYHHDLVALESWKNQVNWLSSLPASEVQNLTNLEINNNTPEESSLTPPDSLTQYETLQQQSHPISLRDQLKCLFSPHLRCEYETYINQQAQQRGYAALVPSTLEKASDFTVINLYWYFKDLQKIESK</sequence>
<gene>
    <name evidence="1" type="ordered locus">PCC7424_3202</name>
</gene>
<dbReference type="Proteomes" id="UP000002384">
    <property type="component" value="Chromosome"/>
</dbReference>
<dbReference type="AlphaFoldDB" id="B7KCQ2"/>
<proteinExistence type="predicted"/>
<dbReference type="OrthoDB" id="443082at2"/>
<dbReference type="eggNOG" id="ENOG502Z855">
    <property type="taxonomic scope" value="Bacteria"/>
</dbReference>